<protein>
    <submittedName>
        <fullName evidence="1">Uncharacterized protein</fullName>
    </submittedName>
</protein>
<comment type="caution">
    <text evidence="1">The sequence shown here is derived from an EMBL/GenBank/DDBJ whole genome shotgun (WGS) entry which is preliminary data.</text>
</comment>
<gene>
    <name evidence="1" type="ORF">LCGC14_0170420</name>
</gene>
<accession>A0A0F9XUT0</accession>
<organism evidence="1">
    <name type="scientific">marine sediment metagenome</name>
    <dbReference type="NCBI Taxonomy" id="412755"/>
    <lineage>
        <taxon>unclassified sequences</taxon>
        <taxon>metagenomes</taxon>
        <taxon>ecological metagenomes</taxon>
    </lineage>
</organism>
<dbReference type="AlphaFoldDB" id="A0A0F9XUT0"/>
<dbReference type="EMBL" id="LAZR01000066">
    <property type="protein sequence ID" value="KKN96113.1"/>
    <property type="molecule type" value="Genomic_DNA"/>
</dbReference>
<sequence>MKPSEIQIDLFCPPQGLSQSSEMLEILRPIRWANGERGAVALVRIELVPSKDDRWMWGTTLNSQNGMQRSYRAMEKWGKFAATKPEALMEAVDELRAILDGATVEEQLRIKAWLGGLIAKAHHVSPSFN</sequence>
<evidence type="ECO:0000313" key="1">
    <source>
        <dbReference type="EMBL" id="KKN96113.1"/>
    </source>
</evidence>
<proteinExistence type="predicted"/>
<name>A0A0F9XUT0_9ZZZZ</name>
<reference evidence="1" key="1">
    <citation type="journal article" date="2015" name="Nature">
        <title>Complex archaea that bridge the gap between prokaryotes and eukaryotes.</title>
        <authorList>
            <person name="Spang A."/>
            <person name="Saw J.H."/>
            <person name="Jorgensen S.L."/>
            <person name="Zaremba-Niedzwiedzka K."/>
            <person name="Martijn J."/>
            <person name="Lind A.E."/>
            <person name="van Eijk R."/>
            <person name="Schleper C."/>
            <person name="Guy L."/>
            <person name="Ettema T.J."/>
        </authorList>
    </citation>
    <scope>NUCLEOTIDE SEQUENCE</scope>
</reference>